<dbReference type="Proteomes" id="UP000826656">
    <property type="component" value="Unassembled WGS sequence"/>
</dbReference>
<protein>
    <submittedName>
        <fullName evidence="1">Uncharacterized protein</fullName>
    </submittedName>
</protein>
<keyword evidence="2" id="KW-1185">Reference proteome</keyword>
<accession>A0ABQ7TS25</accession>
<dbReference type="EMBL" id="JAIVGD010000028">
    <property type="protein sequence ID" value="KAH0736922.1"/>
    <property type="molecule type" value="Genomic_DNA"/>
</dbReference>
<evidence type="ECO:0000313" key="2">
    <source>
        <dbReference type="Proteomes" id="UP000826656"/>
    </source>
</evidence>
<gene>
    <name evidence="1" type="ORF">KY290_035627</name>
</gene>
<evidence type="ECO:0000313" key="1">
    <source>
        <dbReference type="EMBL" id="KAH0736922.1"/>
    </source>
</evidence>
<name>A0ABQ7TS25_SOLTU</name>
<organism evidence="1 2">
    <name type="scientific">Solanum tuberosum</name>
    <name type="common">Potato</name>
    <dbReference type="NCBI Taxonomy" id="4113"/>
    <lineage>
        <taxon>Eukaryota</taxon>
        <taxon>Viridiplantae</taxon>
        <taxon>Streptophyta</taxon>
        <taxon>Embryophyta</taxon>
        <taxon>Tracheophyta</taxon>
        <taxon>Spermatophyta</taxon>
        <taxon>Magnoliopsida</taxon>
        <taxon>eudicotyledons</taxon>
        <taxon>Gunneridae</taxon>
        <taxon>Pentapetalae</taxon>
        <taxon>asterids</taxon>
        <taxon>lamiids</taxon>
        <taxon>Solanales</taxon>
        <taxon>Solanaceae</taxon>
        <taxon>Solanoideae</taxon>
        <taxon>Solaneae</taxon>
        <taxon>Solanum</taxon>
    </lineage>
</organism>
<sequence>MVSHARVSVLRRNATKDFLKLGKSCFSCPPSSNEELLEKLDVKKLLQYISEEMTDHIMSSISPVMNTGD</sequence>
<reference evidence="1 2" key="1">
    <citation type="journal article" date="2021" name="bioRxiv">
        <title>Chromosome-scale and haplotype-resolved genome assembly of a tetraploid potato cultivar.</title>
        <authorList>
            <person name="Sun H."/>
            <person name="Jiao W.-B."/>
            <person name="Krause K."/>
            <person name="Campoy J.A."/>
            <person name="Goel M."/>
            <person name="Folz-Donahue K."/>
            <person name="Kukat C."/>
            <person name="Huettel B."/>
            <person name="Schneeberger K."/>
        </authorList>
    </citation>
    <scope>NUCLEOTIDE SEQUENCE [LARGE SCALE GENOMIC DNA]</scope>
    <source>
        <strain evidence="1">SolTubOtavaFocal</strain>
        <tissue evidence="1">Leaves</tissue>
    </source>
</reference>
<comment type="caution">
    <text evidence="1">The sequence shown here is derived from an EMBL/GenBank/DDBJ whole genome shotgun (WGS) entry which is preliminary data.</text>
</comment>
<proteinExistence type="predicted"/>